<proteinExistence type="predicted"/>
<reference evidence="1 2" key="1">
    <citation type="submission" date="2019-01" db="EMBL/GenBank/DDBJ databases">
        <title>Draft Genome and Complete Hox-Cluster Characterization of the Sterlet Sturgeon (Acipenser ruthenus).</title>
        <authorList>
            <person name="Wei Q."/>
        </authorList>
    </citation>
    <scope>NUCLEOTIDE SEQUENCE [LARGE SCALE GENOMIC DNA]</scope>
    <source>
        <strain evidence="1">WHYD16114868_AA</strain>
        <tissue evidence="1">Blood</tissue>
    </source>
</reference>
<keyword evidence="2" id="KW-1185">Reference proteome</keyword>
<dbReference type="Proteomes" id="UP000289886">
    <property type="component" value="Unassembled WGS sequence"/>
</dbReference>
<dbReference type="AlphaFoldDB" id="A0A444U354"/>
<protein>
    <submittedName>
        <fullName evidence="1">Uncharacterized protein</fullName>
    </submittedName>
</protein>
<comment type="caution">
    <text evidence="1">The sequence shown here is derived from an EMBL/GenBank/DDBJ whole genome shotgun (WGS) entry which is preliminary data.</text>
</comment>
<sequence>MSHLCETLLCTTGINERPPLQFESTRRNRVKQSGGRIRGRLWEPPVRTAGNRIAAETPGNNWGVGARGTVELLHQKAALAVSALSAGPEEYRHNRNSASVKIDNLHFFLSFS</sequence>
<name>A0A444U354_ACIRT</name>
<evidence type="ECO:0000313" key="2">
    <source>
        <dbReference type="Proteomes" id="UP000289886"/>
    </source>
</evidence>
<dbReference type="EMBL" id="SCEB01215439">
    <property type="protein sequence ID" value="RXM29580.1"/>
    <property type="molecule type" value="Genomic_DNA"/>
</dbReference>
<accession>A0A444U354</accession>
<organism evidence="1 2">
    <name type="scientific">Acipenser ruthenus</name>
    <name type="common">Sterlet sturgeon</name>
    <dbReference type="NCBI Taxonomy" id="7906"/>
    <lineage>
        <taxon>Eukaryota</taxon>
        <taxon>Metazoa</taxon>
        <taxon>Chordata</taxon>
        <taxon>Craniata</taxon>
        <taxon>Vertebrata</taxon>
        <taxon>Euteleostomi</taxon>
        <taxon>Actinopterygii</taxon>
        <taxon>Chondrostei</taxon>
        <taxon>Acipenseriformes</taxon>
        <taxon>Acipenseridae</taxon>
        <taxon>Acipenser</taxon>
    </lineage>
</organism>
<gene>
    <name evidence="1" type="ORF">EOD39_0498</name>
</gene>
<evidence type="ECO:0000313" key="1">
    <source>
        <dbReference type="EMBL" id="RXM29580.1"/>
    </source>
</evidence>